<comment type="similarity">
    <text evidence="2">Belongs to the TACC family.</text>
</comment>
<protein>
    <submittedName>
        <fullName evidence="12">TACC_C domain-containing protein</fullName>
    </submittedName>
</protein>
<gene>
    <name evidence="9" type="ORF">DME_LOCUS1844</name>
</gene>
<keyword evidence="4 6" id="KW-0175">Coiled coil</keyword>
<organism evidence="10 12">
    <name type="scientific">Dracunculus medinensis</name>
    <name type="common">Guinea worm</name>
    <dbReference type="NCBI Taxonomy" id="318479"/>
    <lineage>
        <taxon>Eukaryota</taxon>
        <taxon>Metazoa</taxon>
        <taxon>Ecdysozoa</taxon>
        <taxon>Nematoda</taxon>
        <taxon>Chromadorea</taxon>
        <taxon>Rhabditida</taxon>
        <taxon>Spirurina</taxon>
        <taxon>Dracunculoidea</taxon>
        <taxon>Dracunculidae</taxon>
        <taxon>Dracunculus</taxon>
    </lineage>
</organism>
<dbReference type="GO" id="GO:0005856">
    <property type="term" value="C:cytoskeleton"/>
    <property type="evidence" value="ECO:0007669"/>
    <property type="project" value="UniProtKB-SubCell"/>
</dbReference>
<feature type="compositionally biased region" description="Low complexity" evidence="7">
    <location>
        <begin position="90"/>
        <end position="103"/>
    </location>
</feature>
<feature type="region of interest" description="Disordered" evidence="7">
    <location>
        <begin position="36"/>
        <end position="134"/>
    </location>
</feature>
<dbReference type="WBParaSite" id="DME_0000757701-mRNA-1">
    <property type="protein sequence ID" value="DME_0000757701-mRNA-1"/>
    <property type="gene ID" value="DME_0000757701"/>
</dbReference>
<comment type="subcellular location">
    <subcellularLocation>
        <location evidence="1">Cytoplasm</location>
        <location evidence="1">Cytoskeleton</location>
    </subcellularLocation>
</comment>
<dbReference type="Gene3D" id="1.20.5.1700">
    <property type="match status" value="1"/>
</dbReference>
<feature type="coiled-coil region" evidence="6">
    <location>
        <begin position="243"/>
        <end position="316"/>
    </location>
</feature>
<dbReference type="AlphaFoldDB" id="A0A0N4UIX4"/>
<evidence type="ECO:0000313" key="11">
    <source>
        <dbReference type="Proteomes" id="UP000274756"/>
    </source>
</evidence>
<evidence type="ECO:0000256" key="6">
    <source>
        <dbReference type="SAM" id="Coils"/>
    </source>
</evidence>
<accession>A0A0N4UIX4</accession>
<feature type="compositionally biased region" description="Polar residues" evidence="7">
    <location>
        <begin position="70"/>
        <end position="80"/>
    </location>
</feature>
<dbReference type="OrthoDB" id="10255048at2759"/>
<proteinExistence type="inferred from homology"/>
<reference evidence="12" key="1">
    <citation type="submission" date="2017-02" db="UniProtKB">
        <authorList>
            <consortium name="WormBaseParasite"/>
        </authorList>
    </citation>
    <scope>IDENTIFICATION</scope>
</reference>
<dbReference type="Pfam" id="PF05010">
    <property type="entry name" value="TACC_C"/>
    <property type="match status" value="1"/>
</dbReference>
<name>A0A0N4UIX4_DRAME</name>
<evidence type="ECO:0000256" key="1">
    <source>
        <dbReference type="ARBA" id="ARBA00004245"/>
    </source>
</evidence>
<evidence type="ECO:0000256" key="5">
    <source>
        <dbReference type="ARBA" id="ARBA00023212"/>
    </source>
</evidence>
<keyword evidence="5" id="KW-0206">Cytoskeleton</keyword>
<dbReference type="EMBL" id="UYYG01000034">
    <property type="protein sequence ID" value="VDN51871.1"/>
    <property type="molecule type" value="Genomic_DNA"/>
</dbReference>
<evidence type="ECO:0000313" key="10">
    <source>
        <dbReference type="Proteomes" id="UP000038040"/>
    </source>
</evidence>
<evidence type="ECO:0000313" key="12">
    <source>
        <dbReference type="WBParaSite" id="DME_0000757701-mRNA-1"/>
    </source>
</evidence>
<evidence type="ECO:0000256" key="3">
    <source>
        <dbReference type="ARBA" id="ARBA00022490"/>
    </source>
</evidence>
<dbReference type="Proteomes" id="UP000274756">
    <property type="component" value="Unassembled WGS sequence"/>
</dbReference>
<dbReference type="STRING" id="318479.A0A0N4UIX4"/>
<evidence type="ECO:0000256" key="7">
    <source>
        <dbReference type="SAM" id="MobiDB-lite"/>
    </source>
</evidence>
<sequence>MENNMEDLANLTVPNPVMEVSSTPMNIFNEKVGKTVTDKFSTPVKSTLPPIDSRTITRPSKRAQNLPEVAQNSPEITQKSAVKAQPDDLSSSSEQISRSSTESAVSTKKSEKHQQEQTGGENKPSHRARQRTITVQSQISHDIANAFSEAKQVHGRGSVLANSPSRGHSCGLGSDRVFSQSDIALLIKERDQLSEEVNSLELSYCELFHRYEKLRQTSIEIKKYGDDMKSECEEISKRYMMLTEKFNALRANAEEQLNLANDEVDNLLKQHESDTLALRLKVKQLESKNETLTISLNAKQKEVDQMTALFEEVINKAEANTDVDE</sequence>
<evidence type="ECO:0000313" key="9">
    <source>
        <dbReference type="EMBL" id="VDN51871.1"/>
    </source>
</evidence>
<evidence type="ECO:0000259" key="8">
    <source>
        <dbReference type="Pfam" id="PF05010"/>
    </source>
</evidence>
<keyword evidence="3" id="KW-0963">Cytoplasm</keyword>
<dbReference type="InterPro" id="IPR007707">
    <property type="entry name" value="TACC_C"/>
</dbReference>
<feature type="domain" description="Transforming acidic coiled-coil-containing protein C-terminal" evidence="8">
    <location>
        <begin position="179"/>
        <end position="314"/>
    </location>
</feature>
<dbReference type="Proteomes" id="UP000038040">
    <property type="component" value="Unplaced"/>
</dbReference>
<evidence type="ECO:0000256" key="4">
    <source>
        <dbReference type="ARBA" id="ARBA00023054"/>
    </source>
</evidence>
<reference evidence="9 11" key="2">
    <citation type="submission" date="2018-11" db="EMBL/GenBank/DDBJ databases">
        <authorList>
            <consortium name="Pathogen Informatics"/>
        </authorList>
    </citation>
    <scope>NUCLEOTIDE SEQUENCE [LARGE SCALE GENOMIC DNA]</scope>
</reference>
<keyword evidence="11" id="KW-1185">Reference proteome</keyword>
<evidence type="ECO:0000256" key="2">
    <source>
        <dbReference type="ARBA" id="ARBA00009423"/>
    </source>
</evidence>